<name>A0ABU5F495_9BACT</name>
<proteinExistence type="predicted"/>
<dbReference type="EMBL" id="JAXBLV010000210">
    <property type="protein sequence ID" value="MDY3562216.1"/>
    <property type="molecule type" value="Genomic_DNA"/>
</dbReference>
<dbReference type="Gene3D" id="3.40.50.1010">
    <property type="entry name" value="5'-nuclease"/>
    <property type="match status" value="1"/>
</dbReference>
<feature type="domain" description="PIN" evidence="1">
    <location>
        <begin position="2"/>
        <end position="132"/>
    </location>
</feature>
<dbReference type="InterPro" id="IPR002716">
    <property type="entry name" value="PIN_dom"/>
</dbReference>
<dbReference type="Proteomes" id="UP001272242">
    <property type="component" value="Unassembled WGS sequence"/>
</dbReference>
<organism evidence="2 3">
    <name type="scientific">Gemmata algarum</name>
    <dbReference type="NCBI Taxonomy" id="2975278"/>
    <lineage>
        <taxon>Bacteria</taxon>
        <taxon>Pseudomonadati</taxon>
        <taxon>Planctomycetota</taxon>
        <taxon>Planctomycetia</taxon>
        <taxon>Gemmatales</taxon>
        <taxon>Gemmataceae</taxon>
        <taxon>Gemmata</taxon>
    </lineage>
</organism>
<reference evidence="3" key="1">
    <citation type="journal article" date="2023" name="Mar. Drugs">
        <title>Gemmata algarum, a Novel Planctomycete Isolated from an Algal Mat, Displays Antimicrobial Activity.</title>
        <authorList>
            <person name="Kumar G."/>
            <person name="Kallscheuer N."/>
            <person name="Kashif M."/>
            <person name="Ahamad S."/>
            <person name="Jagadeeshwari U."/>
            <person name="Pannikurungottu S."/>
            <person name="Haufschild T."/>
            <person name="Kabuu M."/>
            <person name="Sasikala C."/>
            <person name="Jogler C."/>
            <person name="Ramana C."/>
        </authorList>
    </citation>
    <scope>NUCLEOTIDE SEQUENCE [LARGE SCALE GENOMIC DNA]</scope>
    <source>
        <strain evidence="3">JC673</strain>
    </source>
</reference>
<comment type="caution">
    <text evidence="2">The sequence shown here is derived from an EMBL/GenBank/DDBJ whole genome shotgun (WGS) entry which is preliminary data.</text>
</comment>
<evidence type="ECO:0000259" key="1">
    <source>
        <dbReference type="Pfam" id="PF01850"/>
    </source>
</evidence>
<accession>A0ABU5F495</accession>
<dbReference type="SUPFAM" id="SSF88723">
    <property type="entry name" value="PIN domain-like"/>
    <property type="match status" value="1"/>
</dbReference>
<dbReference type="RefSeq" id="WP_320688543.1">
    <property type="nucleotide sequence ID" value="NZ_JAXBLV010000210.1"/>
</dbReference>
<evidence type="ECO:0000313" key="3">
    <source>
        <dbReference type="Proteomes" id="UP001272242"/>
    </source>
</evidence>
<dbReference type="Pfam" id="PF01850">
    <property type="entry name" value="PIN"/>
    <property type="match status" value="1"/>
</dbReference>
<protein>
    <submittedName>
        <fullName evidence="2">Type II toxin-antitoxin system VapC family toxin</fullName>
    </submittedName>
</protein>
<dbReference type="InterPro" id="IPR029060">
    <property type="entry name" value="PIN-like_dom_sf"/>
</dbReference>
<dbReference type="CDD" id="cd09881">
    <property type="entry name" value="PIN_VapC4-5_FitB-like"/>
    <property type="match status" value="1"/>
</dbReference>
<keyword evidence="3" id="KW-1185">Reference proteome</keyword>
<sequence>MILLDTDHISVLEVPSSDRRTRLVARLAQAAAEGGVIGTTVVTVEEQMRGWLASIAKERQAQRQVNAYRHLARLFAFFQPFHLALFDEAAADLFDQFGRIRIGTPDKKIAAIARANNALLLTANRRDFEQIPGLQFANWMDPPAG</sequence>
<evidence type="ECO:0000313" key="2">
    <source>
        <dbReference type="EMBL" id="MDY3562216.1"/>
    </source>
</evidence>
<gene>
    <name evidence="2" type="ORF">R5W23_003678</name>
</gene>